<dbReference type="Gene3D" id="1.20.1250.20">
    <property type="entry name" value="MFS general substrate transporter like domains"/>
    <property type="match status" value="1"/>
</dbReference>
<feature type="transmembrane region" description="Helical" evidence="6">
    <location>
        <begin position="46"/>
        <end position="66"/>
    </location>
</feature>
<gene>
    <name evidence="8" type="ORF">EV207_10777</name>
</gene>
<protein>
    <submittedName>
        <fullName evidence="8">Putative MFS family arabinose efflux permease</fullName>
    </submittedName>
</protein>
<feature type="transmembrane region" description="Helical" evidence="6">
    <location>
        <begin position="164"/>
        <end position="185"/>
    </location>
</feature>
<evidence type="ECO:0000256" key="6">
    <source>
        <dbReference type="SAM" id="Phobius"/>
    </source>
</evidence>
<evidence type="ECO:0000256" key="4">
    <source>
        <dbReference type="ARBA" id="ARBA00022989"/>
    </source>
</evidence>
<feature type="transmembrane region" description="Helical" evidence="6">
    <location>
        <begin position="334"/>
        <end position="356"/>
    </location>
</feature>
<feature type="transmembrane region" description="Helical" evidence="6">
    <location>
        <begin position="362"/>
        <end position="380"/>
    </location>
</feature>
<feature type="transmembrane region" description="Helical" evidence="6">
    <location>
        <begin position="298"/>
        <end position="322"/>
    </location>
</feature>
<evidence type="ECO:0000313" key="9">
    <source>
        <dbReference type="Proteomes" id="UP000295416"/>
    </source>
</evidence>
<feature type="transmembrane region" description="Helical" evidence="6">
    <location>
        <begin position="273"/>
        <end position="292"/>
    </location>
</feature>
<proteinExistence type="predicted"/>
<evidence type="ECO:0000256" key="1">
    <source>
        <dbReference type="ARBA" id="ARBA00004651"/>
    </source>
</evidence>
<feature type="transmembrane region" description="Helical" evidence="6">
    <location>
        <begin position="240"/>
        <end position="261"/>
    </location>
</feature>
<dbReference type="GO" id="GO:0005886">
    <property type="term" value="C:plasma membrane"/>
    <property type="evidence" value="ECO:0007669"/>
    <property type="project" value="UniProtKB-SubCell"/>
</dbReference>
<dbReference type="Pfam" id="PF07690">
    <property type="entry name" value="MFS_1"/>
    <property type="match status" value="1"/>
</dbReference>
<dbReference type="PANTHER" id="PTHR23531">
    <property type="entry name" value="QUINOLENE RESISTANCE PROTEIN NORA"/>
    <property type="match status" value="1"/>
</dbReference>
<sequence>MNSSTSKLWTGQFAIIIFMTFLFFLCLQMLTGGFPIFVTGFSQSPALGGIMTTAFMLAAIITRPIIGIIMHKLNMKRLLSVVLLCVLACIIASYNQQAMPLLILLRILEGIGFGISTTLLATLATNLIPQGRLGEGIGYFGMATSLGTTLGPMFALSILNSSSFNILLVVTMILSALTFICGLFIKNNKSVQPGPDLKGSLISYAFDKKAFLPCFLVMLFYVTFSGIVNFINGFGEEIHIGAKVSIFFLINAVIMVVIRPFSGKIYDRMGHKFLIYPAAVCGFIGLILMAMGKSFTTLIIAAVLYGIAYGVMQPSFQAWAVSRVSADKKGTANAMSLSFMDLGMALGSATLGGVAGLTSYKAMYGISSLLIIALLLIYMTKHSKVRKIEKANREAA</sequence>
<feature type="domain" description="Major facilitator superfamily (MFS) profile" evidence="7">
    <location>
        <begin position="12"/>
        <end position="385"/>
    </location>
</feature>
<dbReference type="PANTHER" id="PTHR23531:SF2">
    <property type="entry name" value="PERMEASE"/>
    <property type="match status" value="1"/>
</dbReference>
<feature type="transmembrane region" description="Helical" evidence="6">
    <location>
        <begin position="12"/>
        <end position="34"/>
    </location>
</feature>
<evidence type="ECO:0000313" key="8">
    <source>
        <dbReference type="EMBL" id="TCP29983.1"/>
    </source>
</evidence>
<dbReference type="InterPro" id="IPR011701">
    <property type="entry name" value="MFS"/>
</dbReference>
<reference evidence="8 9" key="1">
    <citation type="submission" date="2019-03" db="EMBL/GenBank/DDBJ databases">
        <title>Genomic Encyclopedia of Type Strains, Phase IV (KMG-IV): sequencing the most valuable type-strain genomes for metagenomic binning, comparative biology and taxonomic classification.</title>
        <authorList>
            <person name="Goeker M."/>
        </authorList>
    </citation>
    <scope>NUCLEOTIDE SEQUENCE [LARGE SCALE GENOMIC DNA]</scope>
    <source>
        <strain evidence="8 9">DSM 19377</strain>
    </source>
</reference>
<dbReference type="EMBL" id="SLXK01000007">
    <property type="protein sequence ID" value="TCP29983.1"/>
    <property type="molecule type" value="Genomic_DNA"/>
</dbReference>
<dbReference type="InterPro" id="IPR020846">
    <property type="entry name" value="MFS_dom"/>
</dbReference>
<keyword evidence="5 6" id="KW-0472">Membrane</keyword>
<name>A0A4R2P5C8_9BACL</name>
<feature type="transmembrane region" description="Helical" evidence="6">
    <location>
        <begin position="136"/>
        <end position="158"/>
    </location>
</feature>
<dbReference type="RefSeq" id="WP_243646981.1">
    <property type="nucleotide sequence ID" value="NZ_SLXK01000007.1"/>
</dbReference>
<dbReference type="PROSITE" id="PS50850">
    <property type="entry name" value="MFS"/>
    <property type="match status" value="1"/>
</dbReference>
<feature type="transmembrane region" description="Helical" evidence="6">
    <location>
        <begin position="78"/>
        <end position="95"/>
    </location>
</feature>
<evidence type="ECO:0000259" key="7">
    <source>
        <dbReference type="PROSITE" id="PS50850"/>
    </source>
</evidence>
<feature type="transmembrane region" description="Helical" evidence="6">
    <location>
        <begin position="101"/>
        <end position="124"/>
    </location>
</feature>
<accession>A0A4R2P5C8</accession>
<dbReference type="GO" id="GO:0022857">
    <property type="term" value="F:transmembrane transporter activity"/>
    <property type="evidence" value="ECO:0007669"/>
    <property type="project" value="InterPro"/>
</dbReference>
<keyword evidence="4 6" id="KW-1133">Transmembrane helix</keyword>
<evidence type="ECO:0000256" key="2">
    <source>
        <dbReference type="ARBA" id="ARBA00022448"/>
    </source>
</evidence>
<dbReference type="AlphaFoldDB" id="A0A4R2P5C8"/>
<dbReference type="SUPFAM" id="SSF103473">
    <property type="entry name" value="MFS general substrate transporter"/>
    <property type="match status" value="1"/>
</dbReference>
<keyword evidence="3 6" id="KW-0812">Transmembrane</keyword>
<comment type="subcellular location">
    <subcellularLocation>
        <location evidence="1">Cell membrane</location>
        <topology evidence="1">Multi-pass membrane protein</topology>
    </subcellularLocation>
</comment>
<keyword evidence="9" id="KW-1185">Reference proteome</keyword>
<dbReference type="InterPro" id="IPR052714">
    <property type="entry name" value="MFS_Exporter"/>
</dbReference>
<dbReference type="CDD" id="cd17489">
    <property type="entry name" value="MFS_YfcJ_like"/>
    <property type="match status" value="1"/>
</dbReference>
<evidence type="ECO:0000256" key="5">
    <source>
        <dbReference type="ARBA" id="ARBA00023136"/>
    </source>
</evidence>
<comment type="caution">
    <text evidence="8">The sequence shown here is derived from an EMBL/GenBank/DDBJ whole genome shotgun (WGS) entry which is preliminary data.</text>
</comment>
<evidence type="ECO:0000256" key="3">
    <source>
        <dbReference type="ARBA" id="ARBA00022692"/>
    </source>
</evidence>
<feature type="transmembrane region" description="Helical" evidence="6">
    <location>
        <begin position="210"/>
        <end position="234"/>
    </location>
</feature>
<organism evidence="8 9">
    <name type="scientific">Scopulibacillus darangshiensis</name>
    <dbReference type="NCBI Taxonomy" id="442528"/>
    <lineage>
        <taxon>Bacteria</taxon>
        <taxon>Bacillati</taxon>
        <taxon>Bacillota</taxon>
        <taxon>Bacilli</taxon>
        <taxon>Bacillales</taxon>
        <taxon>Sporolactobacillaceae</taxon>
        <taxon>Scopulibacillus</taxon>
    </lineage>
</organism>
<keyword evidence="2" id="KW-0813">Transport</keyword>
<dbReference type="Proteomes" id="UP000295416">
    <property type="component" value="Unassembled WGS sequence"/>
</dbReference>
<dbReference type="InterPro" id="IPR036259">
    <property type="entry name" value="MFS_trans_sf"/>
</dbReference>